<evidence type="ECO:0000313" key="1">
    <source>
        <dbReference type="EMBL" id="VDK18288.1"/>
    </source>
</evidence>
<evidence type="ECO:0000313" key="2">
    <source>
        <dbReference type="Proteomes" id="UP000267096"/>
    </source>
</evidence>
<name>A0A3P6N0R5_ANISI</name>
<organism evidence="1 2">
    <name type="scientific">Anisakis simplex</name>
    <name type="common">Herring worm</name>
    <dbReference type="NCBI Taxonomy" id="6269"/>
    <lineage>
        <taxon>Eukaryota</taxon>
        <taxon>Metazoa</taxon>
        <taxon>Ecdysozoa</taxon>
        <taxon>Nematoda</taxon>
        <taxon>Chromadorea</taxon>
        <taxon>Rhabditida</taxon>
        <taxon>Spirurina</taxon>
        <taxon>Ascaridomorpha</taxon>
        <taxon>Ascaridoidea</taxon>
        <taxon>Anisakidae</taxon>
        <taxon>Anisakis</taxon>
        <taxon>Anisakis simplex complex</taxon>
    </lineage>
</organism>
<dbReference type="OrthoDB" id="5784079at2759"/>
<proteinExistence type="predicted"/>
<dbReference type="Gene3D" id="3.80.10.10">
    <property type="entry name" value="Ribonuclease Inhibitor"/>
    <property type="match status" value="1"/>
</dbReference>
<keyword evidence="2" id="KW-1185">Reference proteome</keyword>
<dbReference type="EMBL" id="UYRR01000887">
    <property type="protein sequence ID" value="VDK18288.1"/>
    <property type="molecule type" value="Genomic_DNA"/>
</dbReference>
<accession>A0A3P6N0R5</accession>
<protein>
    <submittedName>
        <fullName evidence="1">Uncharacterized protein</fullName>
    </submittedName>
</protein>
<sequence>MTEFHFRGYLEDGDYAVIGQLINLSKLSVISSLYATDEQLMHLKSLRNLEHLHFDCSGPDCDITTEGLIRFFEHPAENASNYFPYRLKYLSFFECYNFHADVAKALVKRPMVLTSEVGGVGRATFLIHLKFTDPLYFVCLFASSVLQLSTARIPERQRKSPYPRGRLNNTHQRNLRFIDISRMHEEEGDFNEMDELQFDVVRNLSDEDVPQLQFLQSHYNKFDQEIFWKLNMKRPNLMITTRRDYFINWDIRDGKPFLNDDFKGDMNHLLNDLNECDGFCCMGMPYVWFAW</sequence>
<dbReference type="AlphaFoldDB" id="A0A3P6N0R5"/>
<gene>
    <name evidence="1" type="ORF">ASIM_LOCUS977</name>
</gene>
<dbReference type="InterPro" id="IPR032675">
    <property type="entry name" value="LRR_dom_sf"/>
</dbReference>
<dbReference type="Proteomes" id="UP000267096">
    <property type="component" value="Unassembled WGS sequence"/>
</dbReference>
<reference evidence="1 2" key="1">
    <citation type="submission" date="2018-11" db="EMBL/GenBank/DDBJ databases">
        <authorList>
            <consortium name="Pathogen Informatics"/>
        </authorList>
    </citation>
    <scope>NUCLEOTIDE SEQUENCE [LARGE SCALE GENOMIC DNA]</scope>
</reference>